<evidence type="ECO:0000256" key="2">
    <source>
        <dbReference type="ARBA" id="ARBA00022475"/>
    </source>
</evidence>
<comment type="subcellular location">
    <subcellularLocation>
        <location evidence="1">Cell membrane</location>
        <topology evidence="1">Multi-pass membrane protein</topology>
    </subcellularLocation>
</comment>
<evidence type="ECO:0000256" key="4">
    <source>
        <dbReference type="ARBA" id="ARBA00022989"/>
    </source>
</evidence>
<keyword evidence="3 6" id="KW-0812">Transmembrane</keyword>
<evidence type="ECO:0000256" key="5">
    <source>
        <dbReference type="ARBA" id="ARBA00023136"/>
    </source>
</evidence>
<keyword evidence="2" id="KW-1003">Cell membrane</keyword>
<dbReference type="EMBL" id="BAAAQT010000006">
    <property type="protein sequence ID" value="GAA2175110.1"/>
    <property type="molecule type" value="Genomic_DNA"/>
</dbReference>
<protein>
    <recommendedName>
        <fullName evidence="7">ABC3 transporter permease C-terminal domain-containing protein</fullName>
    </recommendedName>
</protein>
<dbReference type="InterPro" id="IPR003838">
    <property type="entry name" value="ABC3_permease_C"/>
</dbReference>
<evidence type="ECO:0000256" key="3">
    <source>
        <dbReference type="ARBA" id="ARBA00022692"/>
    </source>
</evidence>
<dbReference type="Pfam" id="PF02687">
    <property type="entry name" value="FtsX"/>
    <property type="match status" value="2"/>
</dbReference>
<feature type="domain" description="ABC3 transporter permease C-terminal" evidence="7">
    <location>
        <begin position="36"/>
        <end position="122"/>
    </location>
</feature>
<accession>A0ABP5MKD4</accession>
<feature type="transmembrane region" description="Helical" evidence="6">
    <location>
        <begin position="297"/>
        <end position="321"/>
    </location>
</feature>
<evidence type="ECO:0000256" key="6">
    <source>
        <dbReference type="SAM" id="Phobius"/>
    </source>
</evidence>
<feature type="transmembrane region" description="Helical" evidence="6">
    <location>
        <begin position="255"/>
        <end position="277"/>
    </location>
</feature>
<evidence type="ECO:0000259" key="7">
    <source>
        <dbReference type="Pfam" id="PF02687"/>
    </source>
</evidence>
<proteinExistence type="predicted"/>
<feature type="domain" description="ABC3 transporter permease C-terminal" evidence="7">
    <location>
        <begin position="308"/>
        <end position="428"/>
    </location>
</feature>
<feature type="transmembrane region" description="Helical" evidence="6">
    <location>
        <begin position="201"/>
        <end position="234"/>
    </location>
</feature>
<evidence type="ECO:0000256" key="1">
    <source>
        <dbReference type="ARBA" id="ARBA00004651"/>
    </source>
</evidence>
<dbReference type="PANTHER" id="PTHR30287">
    <property type="entry name" value="MEMBRANE COMPONENT OF PREDICTED ABC SUPERFAMILY METABOLITE UPTAKE TRANSPORTER"/>
    <property type="match status" value="1"/>
</dbReference>
<feature type="transmembrane region" description="Helical" evidence="6">
    <location>
        <begin position="85"/>
        <end position="110"/>
    </location>
</feature>
<dbReference type="Proteomes" id="UP001501599">
    <property type="component" value="Unassembled WGS sequence"/>
</dbReference>
<feature type="transmembrane region" description="Helical" evidence="6">
    <location>
        <begin position="173"/>
        <end position="195"/>
    </location>
</feature>
<comment type="caution">
    <text evidence="8">The sequence shown here is derived from an EMBL/GenBank/DDBJ whole genome shotgun (WGS) entry which is preliminary data.</text>
</comment>
<keyword evidence="5 6" id="KW-0472">Membrane</keyword>
<evidence type="ECO:0000313" key="9">
    <source>
        <dbReference type="Proteomes" id="UP001501599"/>
    </source>
</evidence>
<gene>
    <name evidence="8" type="ORF">GCM10009846_23670</name>
</gene>
<dbReference type="InterPro" id="IPR038766">
    <property type="entry name" value="Membrane_comp_ABC_pdt"/>
</dbReference>
<sequence>MLLTSVTEMLFTLVLGSELLASGVAPLLAGIAVVCLTVVAVLVSAIVTRTTVQHVVEEQRALIALRRLLGASSAQERSRVLRSSLAAGIAGTLGGAVVGLGAGIAAQLAVQASGAVAGADVVLLPATALPPVVGIAVAVAAVTRSGTRGVLDVAPIEALGAAAAQPRRPRRPVGALVVLGLAAVVLAGSIALAPWSPFAVLVAVVGGVLLSAGIIGVAPAALVPVLALVGRLLGGSVPARAAVRSAQDARERSSGLVLALMVGIATVVLLATAGSTLREALVAIDRDPVYVAEITRIVDGIVLALGTVVGSSAIVAVLGFATSMLTAVRQRTREIGLLRALGMTGAQVRWMVTAETVAIAVVALVGGLVLGVGLGWVAVWTMLGSAYGVGAIVPSPSPWLLVGTVVAAALVALVAAGPATARARRIAPIDALRVA</sequence>
<feature type="transmembrane region" description="Helical" evidence="6">
    <location>
        <begin position="399"/>
        <end position="416"/>
    </location>
</feature>
<feature type="transmembrane region" description="Helical" evidence="6">
    <location>
        <begin position="357"/>
        <end position="379"/>
    </location>
</feature>
<keyword evidence="4 6" id="KW-1133">Transmembrane helix</keyword>
<evidence type="ECO:0000313" key="8">
    <source>
        <dbReference type="EMBL" id="GAA2175110.1"/>
    </source>
</evidence>
<feature type="transmembrane region" description="Helical" evidence="6">
    <location>
        <begin position="122"/>
        <end position="142"/>
    </location>
</feature>
<keyword evidence="9" id="KW-1185">Reference proteome</keyword>
<organism evidence="8 9">
    <name type="scientific">Agrococcus versicolor</name>
    <dbReference type="NCBI Taxonomy" id="501482"/>
    <lineage>
        <taxon>Bacteria</taxon>
        <taxon>Bacillati</taxon>
        <taxon>Actinomycetota</taxon>
        <taxon>Actinomycetes</taxon>
        <taxon>Micrococcales</taxon>
        <taxon>Microbacteriaceae</taxon>
        <taxon>Agrococcus</taxon>
    </lineage>
</organism>
<feature type="transmembrane region" description="Helical" evidence="6">
    <location>
        <begin position="20"/>
        <end position="47"/>
    </location>
</feature>
<dbReference type="PANTHER" id="PTHR30287:SF2">
    <property type="entry name" value="BLL1001 PROTEIN"/>
    <property type="match status" value="1"/>
</dbReference>
<name>A0ABP5MKD4_9MICO</name>
<reference evidence="9" key="1">
    <citation type="journal article" date="2019" name="Int. J. Syst. Evol. Microbiol.">
        <title>The Global Catalogue of Microorganisms (GCM) 10K type strain sequencing project: providing services to taxonomists for standard genome sequencing and annotation.</title>
        <authorList>
            <consortium name="The Broad Institute Genomics Platform"/>
            <consortium name="The Broad Institute Genome Sequencing Center for Infectious Disease"/>
            <person name="Wu L."/>
            <person name="Ma J."/>
        </authorList>
    </citation>
    <scope>NUCLEOTIDE SEQUENCE [LARGE SCALE GENOMIC DNA]</scope>
    <source>
        <strain evidence="9">JCM 16026</strain>
    </source>
</reference>